<organism evidence="1">
    <name type="scientific">Solanum chacoense</name>
    <name type="common">Chaco potato</name>
    <dbReference type="NCBI Taxonomy" id="4108"/>
    <lineage>
        <taxon>Eukaryota</taxon>
        <taxon>Viridiplantae</taxon>
        <taxon>Streptophyta</taxon>
        <taxon>Embryophyta</taxon>
        <taxon>Tracheophyta</taxon>
        <taxon>Spermatophyta</taxon>
        <taxon>Magnoliopsida</taxon>
        <taxon>eudicotyledons</taxon>
        <taxon>Gunneridae</taxon>
        <taxon>Pentapetalae</taxon>
        <taxon>asterids</taxon>
        <taxon>lamiids</taxon>
        <taxon>Solanales</taxon>
        <taxon>Solanaceae</taxon>
        <taxon>Solanoideae</taxon>
        <taxon>Solaneae</taxon>
        <taxon>Solanum</taxon>
    </lineage>
</organism>
<evidence type="ECO:0000313" key="1">
    <source>
        <dbReference type="EMBL" id="JAP12226.1"/>
    </source>
</evidence>
<accession>A0A0V0GVP1</accession>
<protein>
    <submittedName>
        <fullName evidence="1">Putative ovule protein</fullName>
    </submittedName>
</protein>
<sequence>MVFTFSNEVNDTSSPGAELCTVMSGCPVGQSSGQIFFILIYILFWAPSKLMETHSIVARNCTRLNPYDYIYYLFY</sequence>
<dbReference type="EMBL" id="GEDG01029934">
    <property type="protein sequence ID" value="JAP12226.1"/>
    <property type="molecule type" value="Transcribed_RNA"/>
</dbReference>
<name>A0A0V0GVP1_SOLCH</name>
<reference evidence="1" key="1">
    <citation type="submission" date="2015-12" db="EMBL/GenBank/DDBJ databases">
        <title>Gene expression during late stages of embryo sac development: a critical building block for successful pollen-pistil interactions.</title>
        <authorList>
            <person name="Liu Y."/>
            <person name="Joly V."/>
            <person name="Sabar M."/>
            <person name="Matton D.P."/>
        </authorList>
    </citation>
    <scope>NUCLEOTIDE SEQUENCE</scope>
</reference>
<proteinExistence type="predicted"/>
<dbReference type="AlphaFoldDB" id="A0A0V0GVP1"/>